<organism evidence="1 2">
    <name type="scientific">Rhodovulum steppense</name>
    <dbReference type="NCBI Taxonomy" id="540251"/>
    <lineage>
        <taxon>Bacteria</taxon>
        <taxon>Pseudomonadati</taxon>
        <taxon>Pseudomonadota</taxon>
        <taxon>Alphaproteobacteria</taxon>
        <taxon>Rhodobacterales</taxon>
        <taxon>Paracoccaceae</taxon>
        <taxon>Rhodovulum</taxon>
    </lineage>
</organism>
<accession>A0A4R1YLK6</accession>
<sequence length="82" mass="8322">MTMNLIALAEILGQRGARQIATGETDAEGAPIFQTVAAPILPGESFTSDTATAAALIRAKAAAPAGSEAAEEAIRRAREAEA</sequence>
<proteinExistence type="predicted"/>
<dbReference type="EMBL" id="SLVM01000026">
    <property type="protein sequence ID" value="TCM78332.1"/>
    <property type="molecule type" value="Genomic_DNA"/>
</dbReference>
<comment type="caution">
    <text evidence="1">The sequence shown here is derived from an EMBL/GenBank/DDBJ whole genome shotgun (WGS) entry which is preliminary data.</text>
</comment>
<dbReference type="AlphaFoldDB" id="A0A4R1YLK6"/>
<evidence type="ECO:0000313" key="2">
    <source>
        <dbReference type="Proteomes" id="UP000295277"/>
    </source>
</evidence>
<evidence type="ECO:0000313" key="1">
    <source>
        <dbReference type="EMBL" id="TCM78332.1"/>
    </source>
</evidence>
<reference evidence="1 2" key="1">
    <citation type="submission" date="2019-03" db="EMBL/GenBank/DDBJ databases">
        <title>Genomic Encyclopedia of Type Strains, Phase IV (KMG-IV): sequencing the most valuable type-strain genomes for metagenomic binning, comparative biology and taxonomic classification.</title>
        <authorList>
            <person name="Goeker M."/>
        </authorList>
    </citation>
    <scope>NUCLEOTIDE SEQUENCE [LARGE SCALE GENOMIC DNA]</scope>
    <source>
        <strain evidence="1 2">DSM 21153</strain>
    </source>
</reference>
<name>A0A4R1YLK6_9RHOB</name>
<gene>
    <name evidence="1" type="ORF">EV216_1267</name>
</gene>
<protein>
    <submittedName>
        <fullName evidence="1">Uncharacterized protein</fullName>
    </submittedName>
</protein>
<keyword evidence="2" id="KW-1185">Reference proteome</keyword>
<dbReference type="Proteomes" id="UP000295277">
    <property type="component" value="Unassembled WGS sequence"/>
</dbReference>